<dbReference type="PANTHER" id="PTHR43037:SF5">
    <property type="entry name" value="FERULOYL ESTERASE"/>
    <property type="match status" value="1"/>
</dbReference>
<dbReference type="InterPro" id="IPR029058">
    <property type="entry name" value="AB_hydrolase_fold"/>
</dbReference>
<feature type="signal peptide" evidence="3">
    <location>
        <begin position="1"/>
        <end position="24"/>
    </location>
</feature>
<evidence type="ECO:0000259" key="4">
    <source>
        <dbReference type="Pfam" id="PF02230"/>
    </source>
</evidence>
<dbReference type="STRING" id="74348.SAMN04488523_104313"/>
<dbReference type="SUPFAM" id="SSF53474">
    <property type="entry name" value="alpha/beta-Hydrolases"/>
    <property type="match status" value="1"/>
</dbReference>
<dbReference type="Proteomes" id="UP000198977">
    <property type="component" value="Unassembled WGS sequence"/>
</dbReference>
<evidence type="ECO:0000313" key="5">
    <source>
        <dbReference type="EMBL" id="SFE04800.1"/>
    </source>
</evidence>
<feature type="domain" description="Phospholipase/carboxylesterase/thioesterase" evidence="4">
    <location>
        <begin position="124"/>
        <end position="193"/>
    </location>
</feature>
<keyword evidence="6" id="KW-1185">Reference proteome</keyword>
<dbReference type="EMBL" id="FOMW01000004">
    <property type="protein sequence ID" value="SFE04800.1"/>
    <property type="molecule type" value="Genomic_DNA"/>
</dbReference>
<keyword evidence="1 3" id="KW-0732">Signal</keyword>
<dbReference type="PANTHER" id="PTHR43037">
    <property type="entry name" value="UNNAMED PRODUCT-RELATED"/>
    <property type="match status" value="1"/>
</dbReference>
<sequence length="271" mass="29083">MIRFRYLPAIFLLLFSIWPLPAAACGAETDCSVGDRIYRIALPESGAAPVGAVIWAHGYRGTAAGVMGNGSLRKMISDAGLALIAVQGVDGTWDLPNGPRTADSTGAAEFAYFDAVILDATKRFALDPKRIVASGFSAGAMMVWNLACSHPERFAGFIPFSGTFWLRPPQTCALPVSSIFHFHGDRDTTVPLTGREIGATKQGDVAEALAFYGRFGDFGPATRKQRGDLTCDSRANAQGNILEFCLFKGGHSFRTEHLRLGLEALRTAGHI</sequence>
<keyword evidence="2" id="KW-0378">Hydrolase</keyword>
<accession>A0A1I1XHC9</accession>
<protein>
    <submittedName>
        <fullName evidence="5">Polyhydroxybutyrate depolymerase</fullName>
    </submittedName>
</protein>
<dbReference type="Gene3D" id="3.40.50.1820">
    <property type="entry name" value="alpha/beta hydrolase"/>
    <property type="match status" value="1"/>
</dbReference>
<evidence type="ECO:0000256" key="2">
    <source>
        <dbReference type="ARBA" id="ARBA00022801"/>
    </source>
</evidence>
<dbReference type="Pfam" id="PF02230">
    <property type="entry name" value="Abhydrolase_2"/>
    <property type="match status" value="1"/>
</dbReference>
<name>A0A1I1XHC9_9RHOB</name>
<dbReference type="GO" id="GO:0016787">
    <property type="term" value="F:hydrolase activity"/>
    <property type="evidence" value="ECO:0007669"/>
    <property type="project" value="UniProtKB-KW"/>
</dbReference>
<dbReference type="InterPro" id="IPR050955">
    <property type="entry name" value="Plant_Biomass_Hydrol_Est"/>
</dbReference>
<dbReference type="AlphaFoldDB" id="A0A1I1XHC9"/>
<evidence type="ECO:0000256" key="3">
    <source>
        <dbReference type="SAM" id="SignalP"/>
    </source>
</evidence>
<proteinExistence type="predicted"/>
<dbReference type="InterPro" id="IPR003140">
    <property type="entry name" value="PLipase/COase/thioEstase"/>
</dbReference>
<gene>
    <name evidence="5" type="ORF">SAMN04488523_104313</name>
</gene>
<reference evidence="5 6" key="1">
    <citation type="submission" date="2016-10" db="EMBL/GenBank/DDBJ databases">
        <authorList>
            <person name="de Groot N.N."/>
        </authorList>
    </citation>
    <scope>NUCLEOTIDE SEQUENCE [LARGE SCALE GENOMIC DNA]</scope>
    <source>
        <strain evidence="5 6">DSM 11443</strain>
    </source>
</reference>
<dbReference type="RefSeq" id="WP_245766292.1">
    <property type="nucleotide sequence ID" value="NZ_FOMW01000004.1"/>
</dbReference>
<evidence type="ECO:0000256" key="1">
    <source>
        <dbReference type="ARBA" id="ARBA00022729"/>
    </source>
</evidence>
<feature type="chain" id="PRO_5011606406" evidence="3">
    <location>
        <begin position="25"/>
        <end position="271"/>
    </location>
</feature>
<evidence type="ECO:0000313" key="6">
    <source>
        <dbReference type="Proteomes" id="UP000198977"/>
    </source>
</evidence>
<organism evidence="5 6">
    <name type="scientific">Sulfitobacter brevis</name>
    <dbReference type="NCBI Taxonomy" id="74348"/>
    <lineage>
        <taxon>Bacteria</taxon>
        <taxon>Pseudomonadati</taxon>
        <taxon>Pseudomonadota</taxon>
        <taxon>Alphaproteobacteria</taxon>
        <taxon>Rhodobacterales</taxon>
        <taxon>Roseobacteraceae</taxon>
        <taxon>Sulfitobacter</taxon>
    </lineage>
</organism>